<dbReference type="EMBL" id="CP096659">
    <property type="protein sequence ID" value="UPV75118.1"/>
    <property type="molecule type" value="Genomic_DNA"/>
</dbReference>
<keyword evidence="6" id="KW-1185">Reference proteome</keyword>
<dbReference type="GO" id="GO:0009401">
    <property type="term" value="P:phosphoenolpyruvate-dependent sugar phosphotransferase system"/>
    <property type="evidence" value="ECO:0007669"/>
    <property type="project" value="UniProtKB-KW"/>
</dbReference>
<dbReference type="GO" id="GO:0005737">
    <property type="term" value="C:cytoplasm"/>
    <property type="evidence" value="ECO:0007669"/>
    <property type="project" value="UniProtKB-SubCell"/>
</dbReference>
<dbReference type="RefSeq" id="WP_248651161.1">
    <property type="nucleotide sequence ID" value="NZ_CP096659.1"/>
</dbReference>
<evidence type="ECO:0000256" key="3">
    <source>
        <dbReference type="ARBA" id="ARBA00022683"/>
    </source>
</evidence>
<dbReference type="AlphaFoldDB" id="A0A8U0HW22"/>
<keyword evidence="3" id="KW-0598">Phosphotransferase system</keyword>
<dbReference type="InterPro" id="IPR000032">
    <property type="entry name" value="HPr-like"/>
</dbReference>
<proteinExistence type="predicted"/>
<dbReference type="SUPFAM" id="SSF55594">
    <property type="entry name" value="HPr-like"/>
    <property type="match status" value="1"/>
</dbReference>
<dbReference type="PRINTS" id="PR00107">
    <property type="entry name" value="PHOSPHOCPHPR"/>
</dbReference>
<organism evidence="5 6">
    <name type="scientific">Halorussus limi</name>
    <dbReference type="NCBI Taxonomy" id="2938695"/>
    <lineage>
        <taxon>Archaea</taxon>
        <taxon>Methanobacteriati</taxon>
        <taxon>Methanobacteriota</taxon>
        <taxon>Stenosarchaea group</taxon>
        <taxon>Halobacteria</taxon>
        <taxon>Halobacteriales</taxon>
        <taxon>Haladaptataceae</taxon>
        <taxon>Halorussus</taxon>
    </lineage>
</organism>
<reference evidence="5 6" key="1">
    <citation type="submission" date="2022-04" db="EMBL/GenBank/DDBJ databases">
        <title>Diverse halophilic archaea isolated from saline environments.</title>
        <authorList>
            <person name="Cui H.-L."/>
        </authorList>
    </citation>
    <scope>NUCLEOTIDE SEQUENCE [LARGE SCALE GENOMIC DNA]</scope>
    <source>
        <strain evidence="5 6">XZYJT49</strain>
    </source>
</reference>
<dbReference type="GeneID" id="72184210"/>
<dbReference type="Gene3D" id="3.30.1340.10">
    <property type="entry name" value="HPr-like"/>
    <property type="match status" value="1"/>
</dbReference>
<dbReference type="PROSITE" id="PS51350">
    <property type="entry name" value="PTS_HPR_DOM"/>
    <property type="match status" value="1"/>
</dbReference>
<evidence type="ECO:0000313" key="6">
    <source>
        <dbReference type="Proteomes" id="UP000830729"/>
    </source>
</evidence>
<dbReference type="Proteomes" id="UP000830729">
    <property type="component" value="Chromosome"/>
</dbReference>
<name>A0A8U0HW22_9EURY</name>
<comment type="subcellular location">
    <subcellularLocation>
        <location evidence="1">Cytoplasm</location>
    </subcellularLocation>
</comment>
<evidence type="ECO:0000256" key="2">
    <source>
        <dbReference type="ARBA" id="ARBA00022490"/>
    </source>
</evidence>
<dbReference type="PANTHER" id="PTHR33705:SF2">
    <property type="entry name" value="PHOSPHOCARRIER PROTEIN NPR"/>
    <property type="match status" value="1"/>
</dbReference>
<evidence type="ECO:0000313" key="5">
    <source>
        <dbReference type="EMBL" id="UPV75118.1"/>
    </source>
</evidence>
<dbReference type="InterPro" id="IPR035895">
    <property type="entry name" value="HPr-like_sf"/>
</dbReference>
<dbReference type="KEGG" id="halx:M0R89_03385"/>
<accession>A0A8U0HW22</accession>
<keyword evidence="2" id="KW-0963">Cytoplasm</keyword>
<gene>
    <name evidence="5" type="ORF">M0R89_03385</name>
</gene>
<protein>
    <submittedName>
        <fullName evidence="5">HPr family phosphocarrier protein</fullName>
    </submittedName>
</protein>
<evidence type="ECO:0000256" key="1">
    <source>
        <dbReference type="ARBA" id="ARBA00004496"/>
    </source>
</evidence>
<dbReference type="InterPro" id="IPR050399">
    <property type="entry name" value="HPr"/>
</dbReference>
<dbReference type="Pfam" id="PF00381">
    <property type="entry name" value="PTS-HPr"/>
    <property type="match status" value="1"/>
</dbReference>
<sequence>MTERRVTVARETGLHARPARAVADAAADFDADVAVEYDGETARAASPLELTALGVESGESVVVRARGDDADPAVEAVVDVLVGEADP</sequence>
<evidence type="ECO:0000259" key="4">
    <source>
        <dbReference type="PROSITE" id="PS51350"/>
    </source>
</evidence>
<feature type="domain" description="HPr" evidence="4">
    <location>
        <begin position="1"/>
        <end position="87"/>
    </location>
</feature>
<dbReference type="PANTHER" id="PTHR33705">
    <property type="entry name" value="PHOSPHOCARRIER PROTEIN HPR"/>
    <property type="match status" value="1"/>
</dbReference>
<dbReference type="NCBIfam" id="TIGR01003">
    <property type="entry name" value="PTS_HPr_family"/>
    <property type="match status" value="1"/>
</dbReference>